<protein>
    <submittedName>
        <fullName evidence="1">Uncharacterized protein</fullName>
    </submittedName>
</protein>
<gene>
    <name evidence="1" type="ORF">KIN20_003246</name>
</gene>
<dbReference type="Proteomes" id="UP001196413">
    <property type="component" value="Unassembled WGS sequence"/>
</dbReference>
<evidence type="ECO:0000313" key="1">
    <source>
        <dbReference type="EMBL" id="KAJ1348035.1"/>
    </source>
</evidence>
<organism evidence="1 2">
    <name type="scientific">Parelaphostrongylus tenuis</name>
    <name type="common">Meningeal worm</name>
    <dbReference type="NCBI Taxonomy" id="148309"/>
    <lineage>
        <taxon>Eukaryota</taxon>
        <taxon>Metazoa</taxon>
        <taxon>Ecdysozoa</taxon>
        <taxon>Nematoda</taxon>
        <taxon>Chromadorea</taxon>
        <taxon>Rhabditida</taxon>
        <taxon>Rhabditina</taxon>
        <taxon>Rhabditomorpha</taxon>
        <taxon>Strongyloidea</taxon>
        <taxon>Metastrongylidae</taxon>
        <taxon>Parelaphostrongylus</taxon>
    </lineage>
</organism>
<sequence length="127" mass="14275">MCGNDRSIKYGYVGLLSIGSHSKWPFGTRKEIRFSLNHLRPHKKSSSLPTQEGITSAHIEGVTSAHTTRRYLSPASHQSIDDVVKAARALRRSLSILSGRKRAEVAHSLALLRMFYLKILSQYRILS</sequence>
<name>A0AAD5LYV8_PARTN</name>
<dbReference type="AlphaFoldDB" id="A0AAD5LYV8"/>
<dbReference type="EMBL" id="JAHQIW010000419">
    <property type="protein sequence ID" value="KAJ1348035.1"/>
    <property type="molecule type" value="Genomic_DNA"/>
</dbReference>
<comment type="caution">
    <text evidence="1">The sequence shown here is derived from an EMBL/GenBank/DDBJ whole genome shotgun (WGS) entry which is preliminary data.</text>
</comment>
<reference evidence="1" key="1">
    <citation type="submission" date="2021-06" db="EMBL/GenBank/DDBJ databases">
        <title>Parelaphostrongylus tenuis whole genome reference sequence.</title>
        <authorList>
            <person name="Garwood T.J."/>
            <person name="Larsen P.A."/>
            <person name="Fountain-Jones N.M."/>
            <person name="Garbe J.R."/>
            <person name="Macchietto M.G."/>
            <person name="Kania S.A."/>
            <person name="Gerhold R.W."/>
            <person name="Richards J.E."/>
            <person name="Wolf T.M."/>
        </authorList>
    </citation>
    <scope>NUCLEOTIDE SEQUENCE</scope>
    <source>
        <strain evidence="1">MNPRO001-30</strain>
        <tissue evidence="1">Meninges</tissue>
    </source>
</reference>
<proteinExistence type="predicted"/>
<accession>A0AAD5LYV8</accession>
<evidence type="ECO:0000313" key="2">
    <source>
        <dbReference type="Proteomes" id="UP001196413"/>
    </source>
</evidence>
<keyword evidence="2" id="KW-1185">Reference proteome</keyword>